<protein>
    <submittedName>
        <fullName evidence="2">Uncharacterized protein</fullName>
    </submittedName>
</protein>
<evidence type="ECO:0000256" key="1">
    <source>
        <dbReference type="SAM" id="Phobius"/>
    </source>
</evidence>
<accession>G2PXC1</accession>
<organism evidence="2 3">
    <name type="scientific">Caldicellulosiruptor acetigenus 6A</name>
    <dbReference type="NCBI Taxonomy" id="632516"/>
    <lineage>
        <taxon>Bacteria</taxon>
        <taxon>Bacillati</taxon>
        <taxon>Bacillota</taxon>
        <taxon>Bacillota incertae sedis</taxon>
        <taxon>Caldicellulosiruptorales</taxon>
        <taxon>Caldicellulosiruptoraceae</taxon>
        <taxon>Caldicellulosiruptor</taxon>
    </lineage>
</organism>
<dbReference type="HOGENOM" id="CLU_1394089_0_0_9"/>
<feature type="transmembrane region" description="Helical" evidence="1">
    <location>
        <begin position="144"/>
        <end position="164"/>
    </location>
</feature>
<feature type="transmembrane region" description="Helical" evidence="1">
    <location>
        <begin position="94"/>
        <end position="113"/>
    </location>
</feature>
<dbReference type="AlphaFoldDB" id="G2PXC1"/>
<reference evidence="2 3" key="1">
    <citation type="submission" date="2011-08" db="EMBL/GenBank/DDBJ databases">
        <title>Complete sequence of Caldicellulosiruptor lactoaceticus 6A.</title>
        <authorList>
            <consortium name="US DOE Joint Genome Institute"/>
            <person name="Lucas S."/>
            <person name="Han J."/>
            <person name="Lapidus A."/>
            <person name="Cheng J.-F."/>
            <person name="Goodwin L."/>
            <person name="Pitluck S."/>
            <person name="Peters L."/>
            <person name="Davenport K."/>
            <person name="Detter J.C."/>
            <person name="Han C."/>
            <person name="Tapia R."/>
            <person name="Land M."/>
            <person name="Hauser L."/>
            <person name="Kyrpides N."/>
            <person name="Ivanova N."/>
            <person name="Ovchinnikova G."/>
            <person name="Pagani I."/>
            <person name="Blumer-Schuette S.E."/>
            <person name="Kelly R.M."/>
            <person name="Woyke T."/>
        </authorList>
    </citation>
    <scope>NUCLEOTIDE SEQUENCE [LARGE SCALE GENOMIC DNA]</scope>
    <source>
        <strain evidence="2 3">6A</strain>
    </source>
</reference>
<keyword evidence="1" id="KW-1133">Transmembrane helix</keyword>
<keyword evidence="1" id="KW-0472">Membrane</keyword>
<feature type="transmembrane region" description="Helical" evidence="1">
    <location>
        <begin position="120"/>
        <end position="138"/>
    </location>
</feature>
<keyword evidence="1" id="KW-0812">Transmembrane</keyword>
<dbReference type="KEGG" id="clc:Calla_2240"/>
<proteinExistence type="predicted"/>
<dbReference type="Proteomes" id="UP000009257">
    <property type="component" value="Chromosome"/>
</dbReference>
<dbReference type="RefSeq" id="WP_014043251.1">
    <property type="nucleotide sequence ID" value="NC_015949.1"/>
</dbReference>
<feature type="transmembrane region" description="Helical" evidence="1">
    <location>
        <begin position="68"/>
        <end position="88"/>
    </location>
</feature>
<gene>
    <name evidence="2" type="ORF">Calla_2240</name>
</gene>
<dbReference type="EMBL" id="CP003001">
    <property type="protein sequence ID" value="AEM74785.1"/>
    <property type="molecule type" value="Genomic_DNA"/>
</dbReference>
<name>G2PXC1_9FIRM</name>
<evidence type="ECO:0000313" key="3">
    <source>
        <dbReference type="Proteomes" id="UP000009257"/>
    </source>
</evidence>
<sequence>MSDYIEEMPHDEMVKNYFEGKILLGVEPAAARKFIMSISSQSPNNSFYIVTSMLMSNDNIIALKKAKIFINIVFSLSLVTLFAFIIISIVNFKWIGIVIDIVFIVALIIYSSYVSMGKQTLSRIVIVTILCFLIAFYTKNINDFLFYFIMPLPFLFTRLSYYFSVSFIRNLALKDQGFYIKALNRIIFLKKVKQT</sequence>
<evidence type="ECO:0000313" key="2">
    <source>
        <dbReference type="EMBL" id="AEM74785.1"/>
    </source>
</evidence>